<proteinExistence type="inferred from homology"/>
<dbReference type="PANTHER" id="PTHR12706:SF33">
    <property type="entry name" value="PROTEIN WITH HELICASE_C DOMAIN"/>
    <property type="match status" value="1"/>
</dbReference>
<feature type="domain" description="Strawberry notch helicase C" evidence="3">
    <location>
        <begin position="101"/>
        <end position="384"/>
    </location>
</feature>
<dbReference type="Pfam" id="PF25373">
    <property type="entry name" value="SBNO"/>
    <property type="match status" value="1"/>
</dbReference>
<feature type="compositionally biased region" description="Polar residues" evidence="2">
    <location>
        <begin position="691"/>
        <end position="710"/>
    </location>
</feature>
<organism evidence="5 6">
    <name type="scientific">Desmophyllum pertusum</name>
    <dbReference type="NCBI Taxonomy" id="174260"/>
    <lineage>
        <taxon>Eukaryota</taxon>
        <taxon>Metazoa</taxon>
        <taxon>Cnidaria</taxon>
        <taxon>Anthozoa</taxon>
        <taxon>Hexacorallia</taxon>
        <taxon>Scleractinia</taxon>
        <taxon>Caryophylliina</taxon>
        <taxon>Caryophylliidae</taxon>
        <taxon>Desmophyllum</taxon>
    </lineage>
</organism>
<evidence type="ECO:0000259" key="4">
    <source>
        <dbReference type="Pfam" id="PF25373"/>
    </source>
</evidence>
<dbReference type="InterPro" id="IPR026741">
    <property type="entry name" value="SNO"/>
</dbReference>
<sequence length="839" mass="91983">MSMKVPTIVQEAQQASQDGYCVVIGLQSTGEASLESEITRCGGVLNGFISSTEEILTRFITQYFPTQTIKSNGDVVEDQWSVQAKNLLLTFVKKVNLPVSPLDDLINQLGGPGKVAEMTGRRGRVVKTEKQPQPHYEARESDSSNVDSLNIQERNSFMNGAKHVAIISDAASTGISLHADLRAANQCRRVHVTIELPWSADKAVQQLGRSHRSNQTSGPIYKLVTTNLGGERRFAAAVARRLQSLGALTKGDRRAATGADLTQFNFDTTYGRSALRNMYQSITLQTICPGVPLSKVLSAAQIPDKYEFIEFNSMARQCLISMGVTDASFVVKDKEASDVGRFLNRILGLSVERQNLLFSYFCECLHATIENAKREGRYSEGVTDISGSSITMVGGPQPVFTDFQGSLMGTKHVTLNVDRGIDWDSAVKLFQENGSNKLDGFYCSKREQKGKRLYLLAIQKKSSTRLFNITRPNTGRSPFEEEKADLLHKYNKISLQDAEAGWNAQYERTTDRCIHGLGCKTGPSCKTGCRITEIHLLCGGIIPLLSALELAMAKHADKLGLTKESRSLRVVRVELDNGQRLVGLRYPEQLIPEVTFFLKEQKLIDAVLEKQNGVLGIAGPSKETSKASQGYEETETSINPRTLTKATTPLVTIKNFFKPKSVEETTEGNASEAAEETSVENDCTEKKCSSDVIQQENRSSPGPSIKNTANKHVVPEKSNKGVKSIYFKSKGSKHEGLSQGGASAAGPSRSNGLVRHLSGPLSKENLQGKISLKRNNSDEASRTTKRQKQSSILSSFGKKTEKTVEETKKEIHCPVCGVKFASEAKNAEINKHIDGCLAK</sequence>
<dbReference type="OrthoDB" id="6018899at2759"/>
<dbReference type="SUPFAM" id="SSF52540">
    <property type="entry name" value="P-loop containing nucleoside triphosphate hydrolases"/>
    <property type="match status" value="1"/>
</dbReference>
<feature type="domain" description="SBNO alpha/beta" evidence="4">
    <location>
        <begin position="421"/>
        <end position="530"/>
    </location>
</feature>
<feature type="region of interest" description="Disordered" evidence="2">
    <location>
        <begin position="662"/>
        <end position="804"/>
    </location>
</feature>
<dbReference type="GO" id="GO:0006355">
    <property type="term" value="P:regulation of DNA-templated transcription"/>
    <property type="evidence" value="ECO:0007669"/>
    <property type="project" value="InterPro"/>
</dbReference>
<dbReference type="GO" id="GO:0042393">
    <property type="term" value="F:histone binding"/>
    <property type="evidence" value="ECO:0007669"/>
    <property type="project" value="TreeGrafter"/>
</dbReference>
<evidence type="ECO:0000256" key="1">
    <source>
        <dbReference type="ARBA" id="ARBA00006992"/>
    </source>
</evidence>
<dbReference type="Proteomes" id="UP001163046">
    <property type="component" value="Unassembled WGS sequence"/>
</dbReference>
<evidence type="ECO:0000313" key="6">
    <source>
        <dbReference type="Proteomes" id="UP001163046"/>
    </source>
</evidence>
<evidence type="ECO:0000259" key="3">
    <source>
        <dbReference type="Pfam" id="PF13871"/>
    </source>
</evidence>
<name>A0A9X0A3N3_9CNID</name>
<dbReference type="Gene3D" id="3.30.160.60">
    <property type="entry name" value="Classic Zinc Finger"/>
    <property type="match status" value="1"/>
</dbReference>
<evidence type="ECO:0000256" key="2">
    <source>
        <dbReference type="SAM" id="MobiDB-lite"/>
    </source>
</evidence>
<accession>A0A9X0A3N3</accession>
<comment type="similarity">
    <text evidence="1">Belongs to the SBNO family.</text>
</comment>
<dbReference type="InterPro" id="IPR026937">
    <property type="entry name" value="SBNO_Helicase_C_dom"/>
</dbReference>
<gene>
    <name evidence="5" type="ORF">OS493_010516</name>
</gene>
<dbReference type="AlphaFoldDB" id="A0A9X0A3N3"/>
<evidence type="ECO:0000313" key="5">
    <source>
        <dbReference type="EMBL" id="KAJ7392856.1"/>
    </source>
</evidence>
<comment type="caution">
    <text evidence="5">The sequence shown here is derived from an EMBL/GenBank/DDBJ whole genome shotgun (WGS) entry which is preliminary data.</text>
</comment>
<keyword evidence="6" id="KW-1185">Reference proteome</keyword>
<dbReference type="Pfam" id="PF13871">
    <property type="entry name" value="Helicase_C_4"/>
    <property type="match status" value="1"/>
</dbReference>
<dbReference type="GO" id="GO:0031490">
    <property type="term" value="F:chromatin DNA binding"/>
    <property type="evidence" value="ECO:0007669"/>
    <property type="project" value="TreeGrafter"/>
</dbReference>
<protein>
    <submittedName>
        <fullName evidence="5">Uncharacterized protein</fullName>
    </submittedName>
</protein>
<feature type="region of interest" description="Disordered" evidence="2">
    <location>
        <begin position="124"/>
        <end position="147"/>
    </location>
</feature>
<reference evidence="5" key="1">
    <citation type="submission" date="2023-01" db="EMBL/GenBank/DDBJ databases">
        <title>Genome assembly of the deep-sea coral Lophelia pertusa.</title>
        <authorList>
            <person name="Herrera S."/>
            <person name="Cordes E."/>
        </authorList>
    </citation>
    <scope>NUCLEOTIDE SEQUENCE</scope>
    <source>
        <strain evidence="5">USNM1676648</strain>
        <tissue evidence="5">Polyp</tissue>
    </source>
</reference>
<dbReference type="InterPro" id="IPR057332">
    <property type="entry name" value="SBNO_a/b_dom"/>
</dbReference>
<feature type="compositionally biased region" description="Basic and acidic residues" evidence="2">
    <location>
        <begin position="126"/>
        <end position="142"/>
    </location>
</feature>
<feature type="region of interest" description="Disordered" evidence="2">
    <location>
        <begin position="619"/>
        <end position="643"/>
    </location>
</feature>
<dbReference type="Gene3D" id="3.40.50.300">
    <property type="entry name" value="P-loop containing nucleotide triphosphate hydrolases"/>
    <property type="match status" value="1"/>
</dbReference>
<dbReference type="GO" id="GO:0005634">
    <property type="term" value="C:nucleus"/>
    <property type="evidence" value="ECO:0007669"/>
    <property type="project" value="TreeGrafter"/>
</dbReference>
<dbReference type="PANTHER" id="PTHR12706">
    <property type="entry name" value="STRAWBERRY NOTCH-RELATED"/>
    <property type="match status" value="1"/>
</dbReference>
<dbReference type="InterPro" id="IPR027417">
    <property type="entry name" value="P-loop_NTPase"/>
</dbReference>
<dbReference type="EMBL" id="MU825400">
    <property type="protein sequence ID" value="KAJ7392856.1"/>
    <property type="molecule type" value="Genomic_DNA"/>
</dbReference>